<evidence type="ECO:0000313" key="8">
    <source>
        <dbReference type="Proteomes" id="UP000061839"/>
    </source>
</evidence>
<dbReference type="SMART" id="SM00062">
    <property type="entry name" value="PBPb"/>
    <property type="match status" value="1"/>
</dbReference>
<accession>A0A0D4BZX4</accession>
<name>A0A0D4BZX4_9MICC</name>
<evidence type="ECO:0000256" key="1">
    <source>
        <dbReference type="ARBA" id="ARBA00004196"/>
    </source>
</evidence>
<sequence>MKITSKALAQSFAILAIGAIALTGCTNASQQQPSASSNGTASFDPTSVAKDDTLAAAVPSAIKTRGTLIVGADTSYAPAEFLGGADGRTPQGYDVDLGKAIAATLGLKLEVQTADFNGILPALGSKYDLGISSFTINPERLKAVNMVSYFNAGVLWAVPKGNPKKFSLDDICGKSIGVQTGTVEQDDVTARSKKCTDAGKPAINVVSLANQTDVTTRMVNGALDAMSADSPVTRYAISQTGDKLELLGAETDAAKQGIAVAKANTEFADLITKVVNKLITDGSYKKVLESWSNTEGAIEKAELNPVAAS</sequence>
<feature type="domain" description="Solute-binding protein family 3/N-terminal" evidence="6">
    <location>
        <begin position="67"/>
        <end position="295"/>
    </location>
</feature>
<dbReference type="PROSITE" id="PS01039">
    <property type="entry name" value="SBP_BACTERIAL_3"/>
    <property type="match status" value="1"/>
</dbReference>
<dbReference type="InterPro" id="IPR018313">
    <property type="entry name" value="SBP_3_CS"/>
</dbReference>
<keyword evidence="3 5" id="KW-0732">Signal</keyword>
<proteinExistence type="inferred from homology"/>
<evidence type="ECO:0000256" key="4">
    <source>
        <dbReference type="RuleBase" id="RU003744"/>
    </source>
</evidence>
<dbReference type="InterPro" id="IPR001638">
    <property type="entry name" value="Solute-binding_3/MltF_N"/>
</dbReference>
<dbReference type="HOGENOM" id="CLU_019602_18_1_11"/>
<dbReference type="PANTHER" id="PTHR35936:SF17">
    <property type="entry name" value="ARGININE-BINDING EXTRACELLULAR PROTEIN ARTP"/>
    <property type="match status" value="1"/>
</dbReference>
<dbReference type="Gene3D" id="3.40.190.10">
    <property type="entry name" value="Periplasmic binding protein-like II"/>
    <property type="match status" value="2"/>
</dbReference>
<dbReference type="SUPFAM" id="SSF53850">
    <property type="entry name" value="Periplasmic binding protein-like II"/>
    <property type="match status" value="1"/>
</dbReference>
<dbReference type="PROSITE" id="PS51257">
    <property type="entry name" value="PROKAR_LIPOPROTEIN"/>
    <property type="match status" value="1"/>
</dbReference>
<organism evidence="7 8">
    <name type="scientific">Psychromicrobium lacuslunae</name>
    <dbReference type="NCBI Taxonomy" id="1618207"/>
    <lineage>
        <taxon>Bacteria</taxon>
        <taxon>Bacillati</taxon>
        <taxon>Actinomycetota</taxon>
        <taxon>Actinomycetes</taxon>
        <taxon>Micrococcales</taxon>
        <taxon>Micrococcaceae</taxon>
        <taxon>Psychromicrobium</taxon>
    </lineage>
</organism>
<evidence type="ECO:0000256" key="5">
    <source>
        <dbReference type="SAM" id="SignalP"/>
    </source>
</evidence>
<dbReference type="PANTHER" id="PTHR35936">
    <property type="entry name" value="MEMBRANE-BOUND LYTIC MUREIN TRANSGLYCOSYLASE F"/>
    <property type="match status" value="1"/>
</dbReference>
<feature type="signal peptide" evidence="5">
    <location>
        <begin position="1"/>
        <end position="28"/>
    </location>
</feature>
<dbReference type="AlphaFoldDB" id="A0A0D4BZX4"/>
<dbReference type="EMBL" id="CP011005">
    <property type="protein sequence ID" value="AJT41878.1"/>
    <property type="molecule type" value="Genomic_DNA"/>
</dbReference>
<evidence type="ECO:0000313" key="7">
    <source>
        <dbReference type="EMBL" id="AJT41878.1"/>
    </source>
</evidence>
<evidence type="ECO:0000256" key="2">
    <source>
        <dbReference type="ARBA" id="ARBA00010333"/>
    </source>
</evidence>
<dbReference type="CDD" id="cd01004">
    <property type="entry name" value="PBP2_MidA_like"/>
    <property type="match status" value="1"/>
</dbReference>
<dbReference type="Pfam" id="PF00497">
    <property type="entry name" value="SBP_bac_3"/>
    <property type="match status" value="1"/>
</dbReference>
<dbReference type="PATRIC" id="fig|1618207.4.peg.2185"/>
<dbReference type="RefSeq" id="WP_045075521.1">
    <property type="nucleotide sequence ID" value="NZ_CP011005.1"/>
</dbReference>
<evidence type="ECO:0000256" key="3">
    <source>
        <dbReference type="ARBA" id="ARBA00022729"/>
    </source>
</evidence>
<reference evidence="7 8" key="1">
    <citation type="journal article" date="2015" name="Genome Announc.">
        <title>Complete Genome Sequencing of Protease-Producing Novel Arthrobacter sp. Strain IHBB 11108 Using PacBio Single-Molecule Real-Time Sequencing Technology.</title>
        <authorList>
            <person name="Kiran S."/>
            <person name="Swarnkar M.K."/>
            <person name="Pal M."/>
            <person name="Thakur R."/>
            <person name="Tewari R."/>
            <person name="Singh A.K."/>
            <person name="Gulati A."/>
        </authorList>
    </citation>
    <scope>NUCLEOTIDE SEQUENCE [LARGE SCALE GENOMIC DNA]</scope>
    <source>
        <strain evidence="7 8">IHBB 11108</strain>
    </source>
</reference>
<dbReference type="GO" id="GO:0030313">
    <property type="term" value="C:cell envelope"/>
    <property type="evidence" value="ECO:0007669"/>
    <property type="project" value="UniProtKB-SubCell"/>
</dbReference>
<protein>
    <submittedName>
        <fullName evidence="7">ABC transporter substrate-binding protein</fullName>
    </submittedName>
</protein>
<evidence type="ECO:0000259" key="6">
    <source>
        <dbReference type="SMART" id="SM00062"/>
    </source>
</evidence>
<comment type="subcellular location">
    <subcellularLocation>
        <location evidence="1">Cell envelope</location>
    </subcellularLocation>
</comment>
<dbReference type="OrthoDB" id="4633994at2"/>
<dbReference type="KEGG" id="ari:UM93_10780"/>
<dbReference type="STRING" id="1618207.UM93_10780"/>
<keyword evidence="8" id="KW-1185">Reference proteome</keyword>
<comment type="similarity">
    <text evidence="2 4">Belongs to the bacterial solute-binding protein 3 family.</text>
</comment>
<feature type="chain" id="PRO_5038946352" evidence="5">
    <location>
        <begin position="29"/>
        <end position="309"/>
    </location>
</feature>
<dbReference type="Proteomes" id="UP000061839">
    <property type="component" value="Chromosome"/>
</dbReference>
<gene>
    <name evidence="7" type="ORF">UM93_10780</name>
</gene>